<keyword evidence="5 11" id="KW-0808">Transferase</keyword>
<dbReference type="Proteomes" id="UP000319771">
    <property type="component" value="Unassembled WGS sequence"/>
</dbReference>
<keyword evidence="6 11" id="KW-0548">Nucleotidyltransferase</keyword>
<dbReference type="InterPro" id="IPR036643">
    <property type="entry name" value="RNApol_insert_sf"/>
</dbReference>
<evidence type="ECO:0000313" key="14">
    <source>
        <dbReference type="Proteomes" id="UP000319771"/>
    </source>
</evidence>
<keyword evidence="7 11" id="KW-0804">Transcription</keyword>
<evidence type="ECO:0000256" key="1">
    <source>
        <dbReference type="ARBA" id="ARBA00007123"/>
    </source>
</evidence>
<comment type="function">
    <text evidence="11">DNA-dependent RNA polymerase catalyzes the transcription of DNA into RNA using the four ribonucleoside triphosphates as substrates.</text>
</comment>
<dbReference type="GO" id="GO:0046983">
    <property type="term" value="F:protein dimerization activity"/>
    <property type="evidence" value="ECO:0007669"/>
    <property type="project" value="InterPro"/>
</dbReference>
<accession>A0A538U026</accession>
<dbReference type="Gene3D" id="3.30.1360.10">
    <property type="entry name" value="RNA polymerase, RBP11-like subunit"/>
    <property type="match status" value="1"/>
</dbReference>
<dbReference type="CDD" id="cd06928">
    <property type="entry name" value="RNAP_alpha_NTD"/>
    <property type="match status" value="1"/>
</dbReference>
<dbReference type="GO" id="GO:0003677">
    <property type="term" value="F:DNA binding"/>
    <property type="evidence" value="ECO:0007669"/>
    <property type="project" value="UniProtKB-UniRule"/>
</dbReference>
<feature type="region of interest" description="Alpha N-terminal domain (alpha-NTD)" evidence="11">
    <location>
        <begin position="1"/>
        <end position="232"/>
    </location>
</feature>
<evidence type="ECO:0000259" key="12">
    <source>
        <dbReference type="SMART" id="SM00662"/>
    </source>
</evidence>
<reference evidence="13 14" key="1">
    <citation type="journal article" date="2019" name="Nat. Microbiol.">
        <title>Mediterranean grassland soil C-N compound turnover is dependent on rainfall and depth, and is mediated by genomically divergent microorganisms.</title>
        <authorList>
            <person name="Diamond S."/>
            <person name="Andeer P.F."/>
            <person name="Li Z."/>
            <person name="Crits-Christoph A."/>
            <person name="Burstein D."/>
            <person name="Anantharaman K."/>
            <person name="Lane K.R."/>
            <person name="Thomas B.C."/>
            <person name="Pan C."/>
            <person name="Northen T.R."/>
            <person name="Banfield J.F."/>
        </authorList>
    </citation>
    <scope>NUCLEOTIDE SEQUENCE [LARGE SCALE GENOMIC DNA]</scope>
    <source>
        <strain evidence="13">WS_11</strain>
    </source>
</reference>
<dbReference type="SMART" id="SM00662">
    <property type="entry name" value="RPOLD"/>
    <property type="match status" value="1"/>
</dbReference>
<evidence type="ECO:0000256" key="4">
    <source>
        <dbReference type="ARBA" id="ARBA00022478"/>
    </source>
</evidence>
<comment type="catalytic activity">
    <reaction evidence="10 11">
        <text>RNA(n) + a ribonucleoside 5'-triphosphate = RNA(n+1) + diphosphate</text>
        <dbReference type="Rhea" id="RHEA:21248"/>
        <dbReference type="Rhea" id="RHEA-COMP:14527"/>
        <dbReference type="Rhea" id="RHEA-COMP:17342"/>
        <dbReference type="ChEBI" id="CHEBI:33019"/>
        <dbReference type="ChEBI" id="CHEBI:61557"/>
        <dbReference type="ChEBI" id="CHEBI:140395"/>
        <dbReference type="EC" id="2.7.7.6"/>
    </reaction>
</comment>
<dbReference type="InterPro" id="IPR036603">
    <property type="entry name" value="RBP11-like"/>
</dbReference>
<dbReference type="NCBIfam" id="NF003513">
    <property type="entry name" value="PRK05182.1-2"/>
    <property type="match status" value="1"/>
</dbReference>
<keyword evidence="4 11" id="KW-0240">DNA-directed RNA polymerase</keyword>
<dbReference type="Gene3D" id="2.170.120.12">
    <property type="entry name" value="DNA-directed RNA polymerase, insert domain"/>
    <property type="match status" value="1"/>
</dbReference>
<evidence type="ECO:0000256" key="2">
    <source>
        <dbReference type="ARBA" id="ARBA00012418"/>
    </source>
</evidence>
<feature type="domain" description="DNA-directed RNA polymerase RpoA/D/Rpb3-type" evidence="12">
    <location>
        <begin position="24"/>
        <end position="231"/>
    </location>
</feature>
<dbReference type="NCBIfam" id="NF003519">
    <property type="entry name" value="PRK05182.2-5"/>
    <property type="match status" value="1"/>
</dbReference>
<comment type="caution">
    <text evidence="13">The sequence shown here is derived from an EMBL/GenBank/DDBJ whole genome shotgun (WGS) entry which is preliminary data.</text>
</comment>
<organism evidence="13 14">
    <name type="scientific">Eiseniibacteriota bacterium</name>
    <dbReference type="NCBI Taxonomy" id="2212470"/>
    <lineage>
        <taxon>Bacteria</taxon>
        <taxon>Candidatus Eiseniibacteriota</taxon>
    </lineage>
</organism>
<dbReference type="SUPFAM" id="SSF55257">
    <property type="entry name" value="RBP11-like subunits of RNA polymerase"/>
    <property type="match status" value="1"/>
</dbReference>
<dbReference type="FunFam" id="2.170.120.12:FF:000001">
    <property type="entry name" value="DNA-directed RNA polymerase subunit alpha"/>
    <property type="match status" value="1"/>
</dbReference>
<dbReference type="HAMAP" id="MF_00059">
    <property type="entry name" value="RNApol_bact_RpoA"/>
    <property type="match status" value="1"/>
</dbReference>
<dbReference type="Gene3D" id="1.10.150.20">
    <property type="entry name" value="5' to 3' exonuclease, C-terminal subdomain"/>
    <property type="match status" value="1"/>
</dbReference>
<dbReference type="GO" id="GO:0000428">
    <property type="term" value="C:DNA-directed RNA polymerase complex"/>
    <property type="evidence" value="ECO:0007669"/>
    <property type="project" value="UniProtKB-KW"/>
</dbReference>
<dbReference type="SUPFAM" id="SSF47789">
    <property type="entry name" value="C-terminal domain of RNA polymerase alpha subunit"/>
    <property type="match status" value="1"/>
</dbReference>
<evidence type="ECO:0000256" key="5">
    <source>
        <dbReference type="ARBA" id="ARBA00022679"/>
    </source>
</evidence>
<dbReference type="InterPro" id="IPR011262">
    <property type="entry name" value="DNA-dir_RNA_pol_insert"/>
</dbReference>
<evidence type="ECO:0000256" key="6">
    <source>
        <dbReference type="ARBA" id="ARBA00022695"/>
    </source>
</evidence>
<feature type="region of interest" description="Alpha C-terminal domain (alpha-CTD)" evidence="11">
    <location>
        <begin position="250"/>
        <end position="333"/>
    </location>
</feature>
<name>A0A538U026_UNCEI</name>
<comment type="similarity">
    <text evidence="1 11">Belongs to the RNA polymerase alpha chain family.</text>
</comment>
<evidence type="ECO:0000256" key="7">
    <source>
        <dbReference type="ARBA" id="ARBA00023163"/>
    </source>
</evidence>
<dbReference type="InterPro" id="IPR011263">
    <property type="entry name" value="DNA-dir_RNA_pol_RpoA/D/Rpb3"/>
</dbReference>
<evidence type="ECO:0000256" key="9">
    <source>
        <dbReference type="ARBA" id="ARBA00033070"/>
    </source>
</evidence>
<evidence type="ECO:0000256" key="8">
    <source>
        <dbReference type="ARBA" id="ARBA00032524"/>
    </source>
</evidence>
<dbReference type="Pfam" id="PF03118">
    <property type="entry name" value="RNA_pol_A_CTD"/>
    <property type="match status" value="1"/>
</dbReference>
<evidence type="ECO:0000313" key="13">
    <source>
        <dbReference type="EMBL" id="TMQ69171.1"/>
    </source>
</evidence>
<sequence length="333" mass="37247">MPMKWKNLTMPKQLMPDAGNTPGYGKFVIEPLERGFGLTLGTSLRRVLLSSLQGAAITAVRIDGVLHEFSTLPGVIEDVTEIILNLKQVRLKLHGDGPKKGTFEVRGKGEVRAGNLLVDADVEVLNPDLHIATLNKDGDLRMEVEIDAGRSYVSADQHSQTDRPIGVIPIDAMFSPVTKVNYTVETTRLGQRIDYDKLTMEVWTDASILPSDAVAVAAKILRDHFSLFIHFQEPIEEEVEEEVDEERARVRKLLEKSVEELELSVRSSNCLRAAEIKSIGSLVQKSEPEMLKYRNFGRKSLKEIQDILSEMGLHFGMDITPYLENRTPARLDA</sequence>
<protein>
    <recommendedName>
        <fullName evidence="3 11">DNA-directed RNA polymerase subunit alpha</fullName>
        <shortName evidence="11">RNAP subunit alpha</shortName>
        <ecNumber evidence="2 11">2.7.7.6</ecNumber>
    </recommendedName>
    <alternativeName>
        <fullName evidence="9 11">RNA polymerase subunit alpha</fullName>
    </alternativeName>
    <alternativeName>
        <fullName evidence="8 11">Transcriptase subunit alpha</fullName>
    </alternativeName>
</protein>
<dbReference type="InterPro" id="IPR011260">
    <property type="entry name" value="RNAP_asu_C"/>
</dbReference>
<evidence type="ECO:0000256" key="3">
    <source>
        <dbReference type="ARBA" id="ARBA00015972"/>
    </source>
</evidence>
<dbReference type="EMBL" id="VBPB01000333">
    <property type="protein sequence ID" value="TMQ69171.1"/>
    <property type="molecule type" value="Genomic_DNA"/>
</dbReference>
<proteinExistence type="inferred from homology"/>
<dbReference type="EC" id="2.7.7.6" evidence="2 11"/>
<dbReference type="AlphaFoldDB" id="A0A538U026"/>
<comment type="domain">
    <text evidence="11">The N-terminal domain is essential for RNAP assembly and basal transcription, whereas the C-terminal domain is involved in interaction with transcriptional regulators and with upstream promoter elements.</text>
</comment>
<dbReference type="GO" id="GO:0005737">
    <property type="term" value="C:cytoplasm"/>
    <property type="evidence" value="ECO:0007669"/>
    <property type="project" value="UniProtKB-ARBA"/>
</dbReference>
<evidence type="ECO:0000256" key="10">
    <source>
        <dbReference type="ARBA" id="ARBA00048552"/>
    </source>
</evidence>
<dbReference type="Pfam" id="PF01000">
    <property type="entry name" value="RNA_pol_A_bac"/>
    <property type="match status" value="1"/>
</dbReference>
<dbReference type="NCBIfam" id="TIGR02027">
    <property type="entry name" value="rpoA"/>
    <property type="match status" value="1"/>
</dbReference>
<dbReference type="Pfam" id="PF01193">
    <property type="entry name" value="RNA_pol_L"/>
    <property type="match status" value="1"/>
</dbReference>
<comment type="subunit">
    <text evidence="11">Homodimer. The RNAP catalytic core consists of 2 alpha, 1 beta, 1 beta' and 1 omega subunit. When a sigma factor is associated with the core the holoenzyme is formed, which can initiate transcription.</text>
</comment>
<dbReference type="NCBIfam" id="NF003515">
    <property type="entry name" value="PRK05182.2-1"/>
    <property type="match status" value="1"/>
</dbReference>
<dbReference type="GO" id="GO:0003899">
    <property type="term" value="F:DNA-directed RNA polymerase activity"/>
    <property type="evidence" value="ECO:0007669"/>
    <property type="project" value="UniProtKB-UniRule"/>
</dbReference>
<dbReference type="SUPFAM" id="SSF56553">
    <property type="entry name" value="Insert subdomain of RNA polymerase alpha subunit"/>
    <property type="match status" value="1"/>
</dbReference>
<dbReference type="GO" id="GO:0006351">
    <property type="term" value="P:DNA-templated transcription"/>
    <property type="evidence" value="ECO:0007669"/>
    <property type="project" value="UniProtKB-UniRule"/>
</dbReference>
<gene>
    <name evidence="11" type="primary">rpoA</name>
    <name evidence="13" type="ORF">E6K81_15545</name>
</gene>
<dbReference type="InterPro" id="IPR011773">
    <property type="entry name" value="DNA-dir_RpoA"/>
</dbReference>
<evidence type="ECO:0000256" key="11">
    <source>
        <dbReference type="HAMAP-Rule" id="MF_00059"/>
    </source>
</evidence>